<dbReference type="EMBL" id="CP001053">
    <property type="protein sequence ID" value="ACD18454.1"/>
    <property type="molecule type" value="Genomic_DNA"/>
</dbReference>
<gene>
    <name evidence="1" type="ordered locus">Bphyt_4070</name>
</gene>
<dbReference type="STRING" id="398527.Bphyt_4070"/>
<sequence>MKWRMARWALVVRRSAGPSGVVRNEEGRVARLRVSLDKFFGPSSRRPNPMPSDSEIEIRPFCEPADFGEAFTPELQESEARLQRQIEANQGKERR</sequence>
<evidence type="ECO:0000313" key="2">
    <source>
        <dbReference type="Proteomes" id="UP000001739"/>
    </source>
</evidence>
<dbReference type="AlphaFoldDB" id="B2TED3"/>
<evidence type="ECO:0000313" key="1">
    <source>
        <dbReference type="EMBL" id="ACD18454.1"/>
    </source>
</evidence>
<reference evidence="1 2" key="1">
    <citation type="journal article" date="2011" name="J. Bacteriol.">
        <title>Complete genome sequence of the plant growth-promoting endophyte Burkholderia phytofirmans strain PsJN.</title>
        <authorList>
            <person name="Weilharter A."/>
            <person name="Mitter B."/>
            <person name="Shin M.V."/>
            <person name="Chain P.S."/>
            <person name="Nowak J."/>
            <person name="Sessitsch A."/>
        </authorList>
    </citation>
    <scope>NUCLEOTIDE SEQUENCE [LARGE SCALE GENOMIC DNA]</scope>
    <source>
        <strain evidence="2">DSM 17436 / LMG 22146 / PsJN</strain>
    </source>
</reference>
<dbReference type="KEGG" id="bpy:Bphyt_4070"/>
<accession>B2TED3</accession>
<name>B2TED3_PARPJ</name>
<dbReference type="Proteomes" id="UP000001739">
    <property type="component" value="Chromosome 2"/>
</dbReference>
<organism evidence="1 2">
    <name type="scientific">Paraburkholderia phytofirmans (strain DSM 17436 / LMG 22146 / PsJN)</name>
    <name type="common">Burkholderia phytofirmans</name>
    <dbReference type="NCBI Taxonomy" id="398527"/>
    <lineage>
        <taxon>Bacteria</taxon>
        <taxon>Pseudomonadati</taxon>
        <taxon>Pseudomonadota</taxon>
        <taxon>Betaproteobacteria</taxon>
        <taxon>Burkholderiales</taxon>
        <taxon>Burkholderiaceae</taxon>
        <taxon>Paraburkholderia</taxon>
    </lineage>
</organism>
<protein>
    <submittedName>
        <fullName evidence="1">Uncharacterized protein</fullName>
    </submittedName>
</protein>
<dbReference type="eggNOG" id="COG3795">
    <property type="taxonomic scope" value="Bacteria"/>
</dbReference>
<dbReference type="HOGENOM" id="CLU_2367458_0_0_4"/>
<proteinExistence type="predicted"/>